<evidence type="ECO:0000256" key="2">
    <source>
        <dbReference type="ARBA" id="ARBA00022692"/>
    </source>
</evidence>
<gene>
    <name evidence="6" type="ORF">SACS_1841</name>
</gene>
<feature type="transmembrane region" description="Helical" evidence="5">
    <location>
        <begin position="64"/>
        <end position="83"/>
    </location>
</feature>
<evidence type="ECO:0000256" key="4">
    <source>
        <dbReference type="ARBA" id="ARBA00023136"/>
    </source>
</evidence>
<dbReference type="InterPro" id="IPR003844">
    <property type="entry name" value="UPF0060"/>
</dbReference>
<dbReference type="RefSeq" id="WP_043562077.1">
    <property type="nucleotide sequence ID" value="NZ_CBLY010000008.1"/>
</dbReference>
<keyword evidence="4 5" id="KW-0472">Membrane</keyword>
<keyword evidence="3 5" id="KW-1133">Transmembrane helix</keyword>
<dbReference type="SUPFAM" id="SSF103481">
    <property type="entry name" value="Multidrug resistance efflux transporter EmrE"/>
    <property type="match status" value="1"/>
</dbReference>
<comment type="caution">
    <text evidence="6">The sequence shown here is derived from an EMBL/GenBank/DDBJ whole genome shotgun (WGS) entry which is preliminary data.</text>
</comment>
<dbReference type="NCBIfam" id="NF002586">
    <property type="entry name" value="PRK02237.1"/>
    <property type="match status" value="1"/>
</dbReference>
<dbReference type="EMBL" id="CBLY010000008">
    <property type="protein sequence ID" value="CDG32702.1"/>
    <property type="molecule type" value="Genomic_DNA"/>
</dbReference>
<protein>
    <submittedName>
        <fullName evidence="6">Uncharacterized protein</fullName>
    </submittedName>
</protein>
<evidence type="ECO:0000313" key="7">
    <source>
        <dbReference type="Proteomes" id="UP000027590"/>
    </source>
</evidence>
<dbReference type="AlphaFoldDB" id="A0A7U7G401"/>
<proteinExistence type="inferred from homology"/>
<dbReference type="Pfam" id="PF02694">
    <property type="entry name" value="UPF0060"/>
    <property type="match status" value="1"/>
</dbReference>
<organism evidence="6 7">
    <name type="scientific">Parasaccharibacter apium</name>
    <dbReference type="NCBI Taxonomy" id="1510841"/>
    <lineage>
        <taxon>Bacteria</taxon>
        <taxon>Pseudomonadati</taxon>
        <taxon>Pseudomonadota</taxon>
        <taxon>Alphaproteobacteria</taxon>
        <taxon>Acetobacterales</taxon>
        <taxon>Acetobacteraceae</taxon>
        <taxon>Parasaccharibacter</taxon>
    </lineage>
</organism>
<dbReference type="Proteomes" id="UP000027590">
    <property type="component" value="Unassembled WGS sequence"/>
</dbReference>
<comment type="subcellular location">
    <subcellularLocation>
        <location evidence="5">Cell membrane</location>
        <topology evidence="5">Multi-pass membrane protein</topology>
    </subcellularLocation>
</comment>
<comment type="similarity">
    <text evidence="5">Belongs to the UPF0060 family.</text>
</comment>
<feature type="transmembrane region" description="Helical" evidence="5">
    <location>
        <begin position="34"/>
        <end position="52"/>
    </location>
</feature>
<evidence type="ECO:0000313" key="6">
    <source>
        <dbReference type="EMBL" id="CDG32702.1"/>
    </source>
</evidence>
<name>A0A7U7G401_9PROT</name>
<sequence>MSHALIACLLYGLAAFAEIAGCFSVWAWLRLGRSPLWLLPGGLCLGLFAILLTFSPADHAGRAYALYGGLYIITSLFWGWAVEGLAPDAWDVAGAALCLVGALLILLAPHGRT</sequence>
<dbReference type="PANTHER" id="PTHR36116:SF1">
    <property type="entry name" value="UPF0060 MEMBRANE PROTEIN YNFA"/>
    <property type="match status" value="1"/>
</dbReference>
<keyword evidence="2 5" id="KW-0812">Transmembrane</keyword>
<accession>A0A7U7G401</accession>
<evidence type="ECO:0000256" key="3">
    <source>
        <dbReference type="ARBA" id="ARBA00022989"/>
    </source>
</evidence>
<evidence type="ECO:0000256" key="5">
    <source>
        <dbReference type="HAMAP-Rule" id="MF_00010"/>
    </source>
</evidence>
<dbReference type="InterPro" id="IPR037185">
    <property type="entry name" value="EmrE-like"/>
</dbReference>
<dbReference type="HAMAP" id="MF_00010">
    <property type="entry name" value="UPF0060"/>
    <property type="match status" value="1"/>
</dbReference>
<reference evidence="6 7" key="1">
    <citation type="journal article" date="2014" name="Genome Biol. Evol.">
        <title>Acetic acid bacteria genomes reveal functional traits for adaptation to life in insect guts.</title>
        <authorList>
            <person name="Chouaia B."/>
            <person name="Gaiarsa S."/>
            <person name="Crotti E."/>
            <person name="Comandatore F."/>
            <person name="Degli Esposti M."/>
            <person name="Ricci I."/>
            <person name="Alma A."/>
            <person name="Favia G."/>
            <person name="Bandi C."/>
            <person name="Daffonchio D."/>
        </authorList>
    </citation>
    <scope>NUCLEOTIDE SEQUENCE [LARGE SCALE GENOMIC DNA]</scope>
    <source>
        <strain evidence="7">AM169</strain>
    </source>
</reference>
<dbReference type="GO" id="GO:0005886">
    <property type="term" value="C:plasma membrane"/>
    <property type="evidence" value="ECO:0007669"/>
    <property type="project" value="UniProtKB-SubCell"/>
</dbReference>
<keyword evidence="1 5" id="KW-1003">Cell membrane</keyword>
<evidence type="ECO:0000256" key="1">
    <source>
        <dbReference type="ARBA" id="ARBA00022475"/>
    </source>
</evidence>
<dbReference type="PANTHER" id="PTHR36116">
    <property type="entry name" value="UPF0060 MEMBRANE PROTEIN YNFA"/>
    <property type="match status" value="1"/>
</dbReference>
<feature type="transmembrane region" description="Helical" evidence="5">
    <location>
        <begin position="89"/>
        <end position="108"/>
    </location>
</feature>
<reference evidence="6 7" key="2">
    <citation type="journal article" date="2014" name="PLoS ONE">
        <title>Evolution of mitochondria reconstructed from the energy metabolism of living bacteria.</title>
        <authorList>
            <person name="Degli Esposti M."/>
            <person name="Chouaia B."/>
            <person name="Comandatore F."/>
            <person name="Crotti E."/>
            <person name="Sassera D."/>
            <person name="Lievens P.M."/>
            <person name="Daffonchio D."/>
            <person name="Bandi C."/>
        </authorList>
    </citation>
    <scope>NUCLEOTIDE SEQUENCE [LARGE SCALE GENOMIC DNA]</scope>
    <source>
        <strain evidence="7">AM169</strain>
    </source>
</reference>